<dbReference type="GO" id="GO:0071248">
    <property type="term" value="P:cellular response to metal ion"/>
    <property type="evidence" value="ECO:0007669"/>
    <property type="project" value="UniProtKB-ARBA"/>
</dbReference>
<keyword evidence="6" id="KW-0805">Transcription regulation</keyword>
<dbReference type="Proteomes" id="UP000000707">
    <property type="component" value="Unassembled WGS sequence"/>
</dbReference>
<reference evidence="14 15" key="1">
    <citation type="journal article" date="2011" name="Proc. Natl. Acad. Sci. U.S.A.">
        <title>Comparative genomics of xylose-fermenting fungi for enhanced biofuel production.</title>
        <authorList>
            <person name="Wohlbach D.J."/>
            <person name="Kuo A."/>
            <person name="Sato T.K."/>
            <person name="Potts K.M."/>
            <person name="Salamov A.A."/>
            <person name="LaButti K.M."/>
            <person name="Sun H."/>
            <person name="Clum A."/>
            <person name="Pangilinan J.L."/>
            <person name="Lindquist E.A."/>
            <person name="Lucas S."/>
            <person name="Lapidus A."/>
            <person name="Jin M."/>
            <person name="Gunawan C."/>
            <person name="Balan V."/>
            <person name="Dale B.E."/>
            <person name="Jeffries T.W."/>
            <person name="Zinkel R."/>
            <person name="Barry K.W."/>
            <person name="Grigoriev I.V."/>
            <person name="Gasch A.P."/>
        </authorList>
    </citation>
    <scope>NUCLEOTIDE SEQUENCE [LARGE SCALE GENOMIC DNA]</scope>
    <source>
        <strain evidence="15">ATCC 10573 / BCRC 21748 / CBS 615 / JCM 9827 / NBRC 10315 / NRRL Y-1498 / VKM Y-70</strain>
    </source>
</reference>
<dbReference type="AlphaFoldDB" id="G3B2T5"/>
<dbReference type="SUPFAM" id="SSF57667">
    <property type="entry name" value="beta-beta-alpha zinc fingers"/>
    <property type="match status" value="1"/>
</dbReference>
<evidence type="ECO:0000256" key="10">
    <source>
        <dbReference type="ARBA" id="ARBA00039490"/>
    </source>
</evidence>
<organism evidence="15">
    <name type="scientific">Candida tenuis (strain ATCC 10573 / BCRC 21748 / CBS 615 / JCM 9827 / NBRC 10315 / NRRL Y-1498 / VKM Y-70)</name>
    <name type="common">Yeast</name>
    <name type="synonym">Yamadazyma tenuis</name>
    <dbReference type="NCBI Taxonomy" id="590646"/>
    <lineage>
        <taxon>Eukaryota</taxon>
        <taxon>Fungi</taxon>
        <taxon>Dikarya</taxon>
        <taxon>Ascomycota</taxon>
        <taxon>Saccharomycotina</taxon>
        <taxon>Pichiomycetes</taxon>
        <taxon>Debaryomycetaceae</taxon>
        <taxon>Yamadazyma</taxon>
    </lineage>
</organism>
<dbReference type="GO" id="GO:0071468">
    <property type="term" value="P:cellular response to acidic pH"/>
    <property type="evidence" value="ECO:0007669"/>
    <property type="project" value="UniProtKB-ARBA"/>
</dbReference>
<dbReference type="FunFam" id="3.30.160.60:FF:000181">
    <property type="entry name" value="C2H2 type zinc finger protein"/>
    <property type="match status" value="1"/>
</dbReference>
<accession>G3B2T5</accession>
<feature type="domain" description="C2H2-type" evidence="13">
    <location>
        <begin position="185"/>
        <end position="212"/>
    </location>
</feature>
<dbReference type="PANTHER" id="PTHR24394">
    <property type="entry name" value="ZINC FINGER PROTEIN"/>
    <property type="match status" value="1"/>
</dbReference>
<keyword evidence="5" id="KW-0862">Zinc</keyword>
<dbReference type="GeneID" id="18250244"/>
<dbReference type="PANTHER" id="PTHR24394:SF44">
    <property type="entry name" value="ZINC FINGER PROTEIN 271-LIKE"/>
    <property type="match status" value="1"/>
</dbReference>
<evidence type="ECO:0000256" key="3">
    <source>
        <dbReference type="ARBA" id="ARBA00022737"/>
    </source>
</evidence>
<dbReference type="SMART" id="SM00355">
    <property type="entry name" value="ZnF_C2H2"/>
    <property type="match status" value="2"/>
</dbReference>
<evidence type="ECO:0000256" key="4">
    <source>
        <dbReference type="ARBA" id="ARBA00022771"/>
    </source>
</evidence>
<evidence type="ECO:0000256" key="1">
    <source>
        <dbReference type="ARBA" id="ARBA00004123"/>
    </source>
</evidence>
<keyword evidence="15" id="KW-1185">Reference proteome</keyword>
<evidence type="ECO:0000256" key="12">
    <source>
        <dbReference type="SAM" id="MobiDB-lite"/>
    </source>
</evidence>
<dbReference type="EMBL" id="GL996515">
    <property type="protein sequence ID" value="EGV64757.1"/>
    <property type="molecule type" value="Genomic_DNA"/>
</dbReference>
<keyword evidence="8" id="KW-0539">Nucleus</keyword>
<evidence type="ECO:0000313" key="14">
    <source>
        <dbReference type="EMBL" id="EGV64757.1"/>
    </source>
</evidence>
<keyword evidence="4 11" id="KW-0863">Zinc-finger</keyword>
<dbReference type="FunFam" id="3.30.160.60:FF:000100">
    <property type="entry name" value="Zinc finger 45-like"/>
    <property type="match status" value="1"/>
</dbReference>
<sequence length="301" mass="34010">MSVYNNNNQDVKPILPALNGQPQSVPQDINLPYQMPIQSKSPGNYPMGSYSMQNASYVNTYSQPQQQPLPPLHFYSTKNYVVDNTTGSNPPINTQSHPHVHHQPYPVLHYPSVSPVQTSSMPQYNYYSGPVKAQSSDSEHEGSGTGTDKFAIDYSSIINYTNSPSLKRKRRQHTYEQEGSTLPKLPCSVCGKVFNKPYNLKSHMRSHSTDKPYGCTVCGKKFARSHDKKRHELLHKGEKSFKCDGFLKDGKTRWGCGKKFARSDALSRHFRTETGWLCIKPLMDEAKHLESKDLINNLTRG</sequence>
<feature type="region of interest" description="Disordered" evidence="12">
    <location>
        <begin position="1"/>
        <end position="22"/>
    </location>
</feature>
<comment type="similarity">
    <text evidence="9">Belongs to the pacC/RIM101 family.</text>
</comment>
<keyword evidence="7" id="KW-0804">Transcription</keyword>
<dbReference type="InterPro" id="IPR013087">
    <property type="entry name" value="Znf_C2H2_type"/>
</dbReference>
<name>G3B2T5_CANTC</name>
<feature type="region of interest" description="Disordered" evidence="12">
    <location>
        <begin position="127"/>
        <end position="148"/>
    </location>
</feature>
<evidence type="ECO:0000313" key="15">
    <source>
        <dbReference type="Proteomes" id="UP000000707"/>
    </source>
</evidence>
<dbReference type="KEGG" id="cten:18250244"/>
<proteinExistence type="inferred from homology"/>
<evidence type="ECO:0000256" key="6">
    <source>
        <dbReference type="ARBA" id="ARBA00023015"/>
    </source>
</evidence>
<dbReference type="HOGENOM" id="CLU_056878_0_0_1"/>
<comment type="subcellular location">
    <subcellularLocation>
        <location evidence="1">Nucleus</location>
    </subcellularLocation>
</comment>
<evidence type="ECO:0000256" key="9">
    <source>
        <dbReference type="ARBA" id="ARBA00038089"/>
    </source>
</evidence>
<evidence type="ECO:0000256" key="7">
    <source>
        <dbReference type="ARBA" id="ARBA00023163"/>
    </source>
</evidence>
<feature type="compositionally biased region" description="Polar residues" evidence="12">
    <location>
        <begin position="83"/>
        <end position="97"/>
    </location>
</feature>
<dbReference type="GO" id="GO:0008270">
    <property type="term" value="F:zinc ion binding"/>
    <property type="evidence" value="ECO:0007669"/>
    <property type="project" value="UniProtKB-KW"/>
</dbReference>
<dbReference type="Gene3D" id="3.30.160.60">
    <property type="entry name" value="Classic Zinc Finger"/>
    <property type="match status" value="3"/>
</dbReference>
<evidence type="ECO:0000256" key="8">
    <source>
        <dbReference type="ARBA" id="ARBA00023242"/>
    </source>
</evidence>
<feature type="domain" description="C2H2-type" evidence="13">
    <location>
        <begin position="213"/>
        <end position="240"/>
    </location>
</feature>
<gene>
    <name evidence="14" type="ORF">CANTEDRAFT_92994</name>
</gene>
<dbReference type="PROSITE" id="PS50157">
    <property type="entry name" value="ZINC_FINGER_C2H2_2"/>
    <property type="match status" value="3"/>
</dbReference>
<dbReference type="eggNOG" id="KOG1721">
    <property type="taxonomic scope" value="Eukaryota"/>
</dbReference>
<evidence type="ECO:0000256" key="11">
    <source>
        <dbReference type="PROSITE-ProRule" id="PRU00042"/>
    </source>
</evidence>
<dbReference type="GO" id="GO:0005634">
    <property type="term" value="C:nucleus"/>
    <property type="evidence" value="ECO:0007669"/>
    <property type="project" value="UniProtKB-SubCell"/>
</dbReference>
<dbReference type="STRING" id="590646.G3B2T5"/>
<dbReference type="OrthoDB" id="8117402at2759"/>
<dbReference type="GO" id="GO:0000981">
    <property type="term" value="F:DNA-binding transcription factor activity, RNA polymerase II-specific"/>
    <property type="evidence" value="ECO:0007669"/>
    <property type="project" value="TreeGrafter"/>
</dbReference>
<keyword evidence="3" id="KW-0677">Repeat</keyword>
<dbReference type="PROSITE" id="PS00028">
    <property type="entry name" value="ZINC_FINGER_C2H2_1"/>
    <property type="match status" value="2"/>
</dbReference>
<keyword evidence="2" id="KW-0479">Metal-binding</keyword>
<evidence type="ECO:0000256" key="5">
    <source>
        <dbReference type="ARBA" id="ARBA00022833"/>
    </source>
</evidence>
<evidence type="ECO:0000256" key="2">
    <source>
        <dbReference type="ARBA" id="ARBA00022723"/>
    </source>
</evidence>
<dbReference type="Pfam" id="PF00096">
    <property type="entry name" value="zf-C2H2"/>
    <property type="match status" value="2"/>
</dbReference>
<feature type="compositionally biased region" description="Polar residues" evidence="12">
    <location>
        <begin position="1"/>
        <end position="10"/>
    </location>
</feature>
<feature type="domain" description="C2H2-type" evidence="13">
    <location>
        <begin position="241"/>
        <end position="275"/>
    </location>
</feature>
<protein>
    <recommendedName>
        <fullName evidence="10">pH-response transcription factor pacC/RIM101</fullName>
    </recommendedName>
</protein>
<dbReference type="InterPro" id="IPR036236">
    <property type="entry name" value="Znf_C2H2_sf"/>
</dbReference>
<feature type="region of interest" description="Disordered" evidence="12">
    <location>
        <begin position="83"/>
        <end position="105"/>
    </location>
</feature>
<evidence type="ECO:0000259" key="13">
    <source>
        <dbReference type="PROSITE" id="PS50157"/>
    </source>
</evidence>